<dbReference type="InterPro" id="IPR050857">
    <property type="entry name" value="D-2-hydroxyacid_DH"/>
</dbReference>
<feature type="domain" description="D-isomer specific 2-hydroxyacid dehydrogenase NAD-binding" evidence="6">
    <location>
        <begin position="127"/>
        <end position="299"/>
    </location>
</feature>
<dbReference type="InterPro" id="IPR006140">
    <property type="entry name" value="D-isomer_DH_NAD-bd"/>
</dbReference>
<keyword evidence="8" id="KW-1185">Reference proteome</keyword>
<reference evidence="7 8" key="1">
    <citation type="submission" date="2018-08" db="EMBL/GenBank/DDBJ databases">
        <title>Flavobacterium tibetense sp. nov., isolated from a wetland YonghuCo on Tibetan Plateau.</title>
        <authorList>
            <person name="Phurbu D."/>
            <person name="Lu H."/>
            <person name="Xing P."/>
        </authorList>
    </citation>
    <scope>NUCLEOTIDE SEQUENCE [LARGE SCALE GENOMIC DNA]</scope>
    <source>
        <strain evidence="7 8">DJC</strain>
    </source>
</reference>
<dbReference type="RefSeq" id="WP_118154114.1">
    <property type="nucleotide sequence ID" value="NZ_QWEY01000009.1"/>
</dbReference>
<dbReference type="AlphaFoldDB" id="A0A411YZC1"/>
<protein>
    <submittedName>
        <fullName evidence="7">D-2-hydroxyacid dehydrogenase family protein</fullName>
    </submittedName>
</protein>
<comment type="caution">
    <text evidence="7">The sequence shown here is derived from an EMBL/GenBank/DDBJ whole genome shotgun (WGS) entry which is preliminary data.</text>
</comment>
<dbReference type="InterPro" id="IPR029753">
    <property type="entry name" value="D-isomer_DH_CS"/>
</dbReference>
<evidence type="ECO:0000256" key="4">
    <source>
        <dbReference type="RuleBase" id="RU003719"/>
    </source>
</evidence>
<keyword evidence="2 4" id="KW-0560">Oxidoreductase</keyword>
<dbReference type="Proteomes" id="UP000284547">
    <property type="component" value="Unassembled WGS sequence"/>
</dbReference>
<dbReference type="Pfam" id="PF02826">
    <property type="entry name" value="2-Hacid_dh_C"/>
    <property type="match status" value="1"/>
</dbReference>
<evidence type="ECO:0000256" key="2">
    <source>
        <dbReference type="ARBA" id="ARBA00023002"/>
    </source>
</evidence>
<dbReference type="GO" id="GO:0051287">
    <property type="term" value="F:NAD binding"/>
    <property type="evidence" value="ECO:0007669"/>
    <property type="project" value="InterPro"/>
</dbReference>
<gene>
    <name evidence="7" type="ORF">D1012_15330</name>
</gene>
<keyword evidence="3" id="KW-0520">NAD</keyword>
<evidence type="ECO:0000259" key="5">
    <source>
        <dbReference type="Pfam" id="PF00389"/>
    </source>
</evidence>
<accession>A0A411YZC1</accession>
<evidence type="ECO:0000259" key="6">
    <source>
        <dbReference type="Pfam" id="PF02826"/>
    </source>
</evidence>
<sequence>MTTDYRPLPKTRRARIAVLDDYMGVAHGLADWDRLADRAEVTFLSEAIPEADLAKRLAGYDAICLLRERTPISATLLSALPDLAAIVATGRVNRTLDDRAAADLGIAVMTTSGGGNGLYATVELAWGLIVSLMRHLPEESAAMRQGLWQTRLGTALYGRTLGLVGLGRLGSRMATVAQAFGMKVIAWSPNLTPERAAAGGAVFADKETLLRQSDVVSLHLVLGPTTRGVIDGHALSLMRQDAVLINTARGPLVDEAALIDALRTGRLRGAGIDVYDHEPLPGDHPLRGLPNALLTPHLGYAVAETFETFYRETVENLDSWLNGTPIRLATRNDI</sequence>
<evidence type="ECO:0000313" key="7">
    <source>
        <dbReference type="EMBL" id="RGP36163.1"/>
    </source>
</evidence>
<evidence type="ECO:0000256" key="3">
    <source>
        <dbReference type="ARBA" id="ARBA00023027"/>
    </source>
</evidence>
<dbReference type="SUPFAM" id="SSF51735">
    <property type="entry name" value="NAD(P)-binding Rossmann-fold domains"/>
    <property type="match status" value="1"/>
</dbReference>
<evidence type="ECO:0000313" key="8">
    <source>
        <dbReference type="Proteomes" id="UP000284547"/>
    </source>
</evidence>
<proteinExistence type="inferred from homology"/>
<dbReference type="EMBL" id="QWEY01000009">
    <property type="protein sequence ID" value="RGP36163.1"/>
    <property type="molecule type" value="Genomic_DNA"/>
</dbReference>
<evidence type="ECO:0000256" key="1">
    <source>
        <dbReference type="ARBA" id="ARBA00005854"/>
    </source>
</evidence>
<dbReference type="PANTHER" id="PTHR42789:SF1">
    <property type="entry name" value="D-ISOMER SPECIFIC 2-HYDROXYACID DEHYDROGENASE FAMILY PROTEIN (AFU_ORTHOLOGUE AFUA_6G10090)"/>
    <property type="match status" value="1"/>
</dbReference>
<dbReference type="FunFam" id="3.40.50.720:FF:000203">
    <property type="entry name" value="D-3-phosphoglycerate dehydrogenase (SerA)"/>
    <property type="match status" value="1"/>
</dbReference>
<organism evidence="7 8">
    <name type="scientific">Pseudotabrizicola alkalilacus</name>
    <dbReference type="NCBI Taxonomy" id="2305252"/>
    <lineage>
        <taxon>Bacteria</taxon>
        <taxon>Pseudomonadati</taxon>
        <taxon>Pseudomonadota</taxon>
        <taxon>Alphaproteobacteria</taxon>
        <taxon>Rhodobacterales</taxon>
        <taxon>Paracoccaceae</taxon>
        <taxon>Pseudotabrizicola</taxon>
    </lineage>
</organism>
<dbReference type="PANTHER" id="PTHR42789">
    <property type="entry name" value="D-ISOMER SPECIFIC 2-HYDROXYACID DEHYDROGENASE FAMILY PROTEIN (AFU_ORTHOLOGUE AFUA_6G10090)"/>
    <property type="match status" value="1"/>
</dbReference>
<dbReference type="Gene3D" id="3.40.50.720">
    <property type="entry name" value="NAD(P)-binding Rossmann-like Domain"/>
    <property type="match status" value="2"/>
</dbReference>
<dbReference type="InterPro" id="IPR036291">
    <property type="entry name" value="NAD(P)-bd_dom_sf"/>
</dbReference>
<dbReference type="InterPro" id="IPR006139">
    <property type="entry name" value="D-isomer_2_OHA_DH_cat_dom"/>
</dbReference>
<dbReference type="SUPFAM" id="SSF52283">
    <property type="entry name" value="Formate/glycerate dehydrogenase catalytic domain-like"/>
    <property type="match status" value="1"/>
</dbReference>
<comment type="similarity">
    <text evidence="1 4">Belongs to the D-isomer specific 2-hydroxyacid dehydrogenase family.</text>
</comment>
<dbReference type="GO" id="GO:0016616">
    <property type="term" value="F:oxidoreductase activity, acting on the CH-OH group of donors, NAD or NADP as acceptor"/>
    <property type="evidence" value="ECO:0007669"/>
    <property type="project" value="InterPro"/>
</dbReference>
<dbReference type="Pfam" id="PF00389">
    <property type="entry name" value="2-Hacid_dh"/>
    <property type="match status" value="1"/>
</dbReference>
<feature type="domain" description="D-isomer specific 2-hydroxyacid dehydrogenase catalytic" evidence="5">
    <location>
        <begin position="33"/>
        <end position="326"/>
    </location>
</feature>
<dbReference type="CDD" id="cd12169">
    <property type="entry name" value="PGDH_like_1"/>
    <property type="match status" value="1"/>
</dbReference>
<dbReference type="PROSITE" id="PS00671">
    <property type="entry name" value="D_2_HYDROXYACID_DH_3"/>
    <property type="match status" value="1"/>
</dbReference>
<name>A0A411YZC1_9RHOB</name>
<dbReference type="OrthoDB" id="9793626at2"/>